<feature type="signal peptide" evidence="1">
    <location>
        <begin position="1"/>
        <end position="21"/>
    </location>
</feature>
<dbReference type="Proteomes" id="UP000585474">
    <property type="component" value="Unassembled WGS sequence"/>
</dbReference>
<dbReference type="EMBL" id="BJWL01000238">
    <property type="protein sequence ID" value="GFS35774.1"/>
    <property type="molecule type" value="Genomic_DNA"/>
</dbReference>
<keyword evidence="1" id="KW-0732">Signal</keyword>
<keyword evidence="3" id="KW-1185">Reference proteome</keyword>
<name>A0A7J0DJY7_9ERIC</name>
<dbReference type="AlphaFoldDB" id="A0A7J0DJY7"/>
<feature type="chain" id="PRO_5029471408" evidence="1">
    <location>
        <begin position="22"/>
        <end position="115"/>
    </location>
</feature>
<evidence type="ECO:0000313" key="2">
    <source>
        <dbReference type="EMBL" id="GFS35774.1"/>
    </source>
</evidence>
<protein>
    <submittedName>
        <fullName evidence="2">Major facilitator superfamily protein</fullName>
    </submittedName>
</protein>
<evidence type="ECO:0000256" key="1">
    <source>
        <dbReference type="SAM" id="SignalP"/>
    </source>
</evidence>
<proteinExistence type="predicted"/>
<gene>
    <name evidence="2" type="ORF">Acr_00g0041950</name>
</gene>
<comment type="caution">
    <text evidence="2">The sequence shown here is derived from an EMBL/GenBank/DDBJ whole genome shotgun (WGS) entry which is preliminary data.</text>
</comment>
<sequence>MLKKLTWLLNDFADLGLGVLALPTMRNDGPACESKRAAVEYEDRLGVEELSYELGGGIVKQHAENFSVHCSTQPPITFENNRDGAPTEREVSHVGYKHGCAEPSAAIGGNTKRKT</sequence>
<organism evidence="2 3">
    <name type="scientific">Actinidia rufa</name>
    <dbReference type="NCBI Taxonomy" id="165716"/>
    <lineage>
        <taxon>Eukaryota</taxon>
        <taxon>Viridiplantae</taxon>
        <taxon>Streptophyta</taxon>
        <taxon>Embryophyta</taxon>
        <taxon>Tracheophyta</taxon>
        <taxon>Spermatophyta</taxon>
        <taxon>Magnoliopsida</taxon>
        <taxon>eudicotyledons</taxon>
        <taxon>Gunneridae</taxon>
        <taxon>Pentapetalae</taxon>
        <taxon>asterids</taxon>
        <taxon>Ericales</taxon>
        <taxon>Actinidiaceae</taxon>
        <taxon>Actinidia</taxon>
    </lineage>
</organism>
<accession>A0A7J0DJY7</accession>
<evidence type="ECO:0000313" key="3">
    <source>
        <dbReference type="Proteomes" id="UP000585474"/>
    </source>
</evidence>
<reference evidence="3" key="1">
    <citation type="submission" date="2019-07" db="EMBL/GenBank/DDBJ databases">
        <title>De Novo Assembly of kiwifruit Actinidia rufa.</title>
        <authorList>
            <person name="Sugita-Konishi S."/>
            <person name="Sato K."/>
            <person name="Mori E."/>
            <person name="Abe Y."/>
            <person name="Kisaki G."/>
            <person name="Hamano K."/>
            <person name="Suezawa K."/>
            <person name="Otani M."/>
            <person name="Fukuda T."/>
            <person name="Manabe T."/>
            <person name="Gomi K."/>
            <person name="Tabuchi M."/>
            <person name="Akimitsu K."/>
            <person name="Kataoka I."/>
        </authorList>
    </citation>
    <scope>NUCLEOTIDE SEQUENCE [LARGE SCALE GENOMIC DNA]</scope>
    <source>
        <strain evidence="3">cv. Fuchu</strain>
    </source>
</reference>